<gene>
    <name evidence="2" type="ORF">V5799_000304</name>
</gene>
<evidence type="ECO:0000313" key="3">
    <source>
        <dbReference type="Proteomes" id="UP001321473"/>
    </source>
</evidence>
<reference evidence="2 3" key="1">
    <citation type="journal article" date="2023" name="Arcadia Sci">
        <title>De novo assembly of a long-read Amblyomma americanum tick genome.</title>
        <authorList>
            <person name="Chou S."/>
            <person name="Poskanzer K.E."/>
            <person name="Rollins M."/>
            <person name="Thuy-Boun P.S."/>
        </authorList>
    </citation>
    <scope>NUCLEOTIDE SEQUENCE [LARGE SCALE GENOMIC DNA]</scope>
    <source>
        <strain evidence="2">F_SG_1</strain>
        <tissue evidence="2">Salivary glands</tissue>
    </source>
</reference>
<feature type="region of interest" description="Disordered" evidence="1">
    <location>
        <begin position="108"/>
        <end position="128"/>
    </location>
</feature>
<evidence type="ECO:0000313" key="2">
    <source>
        <dbReference type="EMBL" id="KAK8756994.1"/>
    </source>
</evidence>
<comment type="caution">
    <text evidence="2">The sequence shown here is derived from an EMBL/GenBank/DDBJ whole genome shotgun (WGS) entry which is preliminary data.</text>
</comment>
<name>A0AAQ4D3F4_AMBAM</name>
<accession>A0AAQ4D3F4</accession>
<sequence length="164" mass="18409">MVLLPQRTMKTDFSTDMEFLKDERKALRTTAERLVDEAEALLKPCAPNGEELEVIIERLQLTHRQLNDVDAAIEPLIFEQEADTQFATITLYGDEIVTSLSKLKSAVKSSTDETKVDSTNPNEDGTRMTGMTVKIKLPELGLTKLDGEKKKLAAIFRPIQNSDR</sequence>
<keyword evidence="3" id="KW-1185">Reference proteome</keyword>
<protein>
    <submittedName>
        <fullName evidence="2">Uncharacterized protein</fullName>
    </submittedName>
</protein>
<evidence type="ECO:0000256" key="1">
    <source>
        <dbReference type="SAM" id="MobiDB-lite"/>
    </source>
</evidence>
<dbReference type="AlphaFoldDB" id="A0AAQ4D3F4"/>
<dbReference type="EMBL" id="JARKHS020035696">
    <property type="protein sequence ID" value="KAK8756994.1"/>
    <property type="molecule type" value="Genomic_DNA"/>
</dbReference>
<organism evidence="2 3">
    <name type="scientific">Amblyomma americanum</name>
    <name type="common">Lone star tick</name>
    <dbReference type="NCBI Taxonomy" id="6943"/>
    <lineage>
        <taxon>Eukaryota</taxon>
        <taxon>Metazoa</taxon>
        <taxon>Ecdysozoa</taxon>
        <taxon>Arthropoda</taxon>
        <taxon>Chelicerata</taxon>
        <taxon>Arachnida</taxon>
        <taxon>Acari</taxon>
        <taxon>Parasitiformes</taxon>
        <taxon>Ixodida</taxon>
        <taxon>Ixodoidea</taxon>
        <taxon>Ixodidae</taxon>
        <taxon>Amblyomminae</taxon>
        <taxon>Amblyomma</taxon>
    </lineage>
</organism>
<dbReference type="Proteomes" id="UP001321473">
    <property type="component" value="Unassembled WGS sequence"/>
</dbReference>
<proteinExistence type="predicted"/>